<dbReference type="SUPFAM" id="SSF56784">
    <property type="entry name" value="HAD-like"/>
    <property type="match status" value="1"/>
</dbReference>
<organism evidence="1 2">
    <name type="scientific">Anaeromassilibacillus senegalensis</name>
    <dbReference type="NCBI Taxonomy" id="1673717"/>
    <lineage>
        <taxon>Bacteria</taxon>
        <taxon>Bacillati</taxon>
        <taxon>Bacillota</taxon>
        <taxon>Clostridia</taxon>
        <taxon>Eubacteriales</taxon>
        <taxon>Acutalibacteraceae</taxon>
        <taxon>Anaeromassilibacillus</taxon>
    </lineage>
</organism>
<accession>A0ABS9MM23</accession>
<reference evidence="1 2" key="1">
    <citation type="submission" date="2022-01" db="EMBL/GenBank/DDBJ databases">
        <title>Collection of gut derived symbiotic bacterial strains cultured from healthy donors.</title>
        <authorList>
            <person name="Lin H."/>
            <person name="Kohout C."/>
            <person name="Waligurski E."/>
            <person name="Pamer E.G."/>
        </authorList>
    </citation>
    <scope>NUCLEOTIDE SEQUENCE [LARGE SCALE GENOMIC DNA]</scope>
    <source>
        <strain evidence="1 2">DFI.7.58</strain>
    </source>
</reference>
<dbReference type="Gene3D" id="3.40.50.1000">
    <property type="entry name" value="HAD superfamily/HAD-like"/>
    <property type="match status" value="1"/>
</dbReference>
<dbReference type="EMBL" id="JAKNHQ010000025">
    <property type="protein sequence ID" value="MCG4611876.1"/>
    <property type="molecule type" value="Genomic_DNA"/>
</dbReference>
<name>A0ABS9MM23_9FIRM</name>
<dbReference type="InterPro" id="IPR024197">
    <property type="entry name" value="TPP-like"/>
</dbReference>
<sequence length="265" mass="29413">MIFAADLDRTLLFSQRRLEGDAAVIPVEYRFGEPFGFMTPGGFSALRTLQKQAVCFVNTLRGLEQANRVVFVSDGSCRYLSLQNGLYLYRDGKEDSVWAAHVKRTVHALPLHLTDGAGIVLKQLPGIQCLSKQYEYLAVFFVEDESFDDRACSSLAAELSASGWALYRQRKKLYLYPQALDKGAVLERVRELEGCGTAVGFGDSWFDVPMLRACDAAWSLKGCELEGTDWGFPIQYSSLPAQAGTEEVLTRILTGLGEGYYAEKS</sequence>
<dbReference type="InterPro" id="IPR023214">
    <property type="entry name" value="HAD_sf"/>
</dbReference>
<proteinExistence type="predicted"/>
<dbReference type="Proteomes" id="UP001298681">
    <property type="component" value="Unassembled WGS sequence"/>
</dbReference>
<evidence type="ECO:0000313" key="2">
    <source>
        <dbReference type="Proteomes" id="UP001298681"/>
    </source>
</evidence>
<keyword evidence="2" id="KW-1185">Reference proteome</keyword>
<comment type="caution">
    <text evidence="1">The sequence shown here is derived from an EMBL/GenBank/DDBJ whole genome shotgun (WGS) entry which is preliminary data.</text>
</comment>
<gene>
    <name evidence="1" type="ORF">L0P57_13145</name>
</gene>
<protein>
    <recommendedName>
        <fullName evidence="3">HAD family hydrolase</fullName>
    </recommendedName>
</protein>
<dbReference type="PIRSF" id="PIRSF030802">
    <property type="entry name" value="UCP030802"/>
    <property type="match status" value="1"/>
</dbReference>
<dbReference type="RefSeq" id="WP_087230644.1">
    <property type="nucleotide sequence ID" value="NZ_JAKNHQ010000025.1"/>
</dbReference>
<evidence type="ECO:0008006" key="3">
    <source>
        <dbReference type="Google" id="ProtNLM"/>
    </source>
</evidence>
<dbReference type="InterPro" id="IPR036412">
    <property type="entry name" value="HAD-like_sf"/>
</dbReference>
<evidence type="ECO:0000313" key="1">
    <source>
        <dbReference type="EMBL" id="MCG4611876.1"/>
    </source>
</evidence>